<evidence type="ECO:0000313" key="1">
    <source>
        <dbReference type="EMBL" id="KAJ8727982.1"/>
    </source>
</evidence>
<keyword evidence="2" id="KW-1185">Reference proteome</keyword>
<proteinExistence type="predicted"/>
<gene>
    <name evidence="1" type="ORF">PYW08_016367</name>
</gene>
<organism evidence="1 2">
    <name type="scientific">Mythimna loreyi</name>
    <dbReference type="NCBI Taxonomy" id="667449"/>
    <lineage>
        <taxon>Eukaryota</taxon>
        <taxon>Metazoa</taxon>
        <taxon>Ecdysozoa</taxon>
        <taxon>Arthropoda</taxon>
        <taxon>Hexapoda</taxon>
        <taxon>Insecta</taxon>
        <taxon>Pterygota</taxon>
        <taxon>Neoptera</taxon>
        <taxon>Endopterygota</taxon>
        <taxon>Lepidoptera</taxon>
        <taxon>Glossata</taxon>
        <taxon>Ditrysia</taxon>
        <taxon>Noctuoidea</taxon>
        <taxon>Noctuidae</taxon>
        <taxon>Noctuinae</taxon>
        <taxon>Hadenini</taxon>
        <taxon>Mythimna</taxon>
    </lineage>
</organism>
<dbReference type="Proteomes" id="UP001231649">
    <property type="component" value="Chromosome 9"/>
</dbReference>
<dbReference type="EMBL" id="CM056785">
    <property type="protein sequence ID" value="KAJ8727982.1"/>
    <property type="molecule type" value="Genomic_DNA"/>
</dbReference>
<comment type="caution">
    <text evidence="1">The sequence shown here is derived from an EMBL/GenBank/DDBJ whole genome shotgun (WGS) entry which is preliminary data.</text>
</comment>
<evidence type="ECO:0000313" key="2">
    <source>
        <dbReference type="Proteomes" id="UP001231649"/>
    </source>
</evidence>
<sequence length="1356" mass="148988">MAGQNPGSPTDFQYFYEDEVYKINNRGQVVFGLVLENYEANSSDQESDIETPIQKGEIRVVWHPSGTERVISEKSVGLADRSLMPGDVVRRLIAGKDTQRGYCRDIIMNAALQVVGTKHVIPSVASERLQPLEEFTPDLAVCLDSWVGTSKAVHSKLRLVSAEGSRLEYPDLDTCPLEDYSMRRRRSTPYSSSEFYPGQVVYGPLGSLDSANWLHITKEMKAARKHKMHDHKFTVEAVMTESVSVHWQCRALCTHPSDPTTPQQPKFLVEGEDLKNLKLLNVFEPCTLQVGDRNFLTIGPEDSFVSKKQWRKQQSKCYRSLRKQAKPVKKPSKSEINSSDHVPSRPKKRASAHRKLKSNDNEMEVDTGDQLESLDEALKMDATCPSIKIENIGDVSLPMASSQEDTATEEKNDSGISPEPTREDTLLNGDSKSEAALNDDDSDNWENTSSDGSDTDSGATWSSRCSSAASARGKRSPQLAVRLLRGKRLKRTVRRAPPAPPPRLGERVVVETLHTTSRANVVWQDGTIEMGIPSTQLYPIHHLDGQECFPGDFVVSGAANVEENQQLKHREYGVVQRVDHHGRTAIVHWYRTYTSADEPVPQMLHESEVSVYDLKDHPDFQYRPGTVVIRVANFTGEDANCTAGQVIDNFPSGRVKVWWVDGHTSMCWPQDLYKVGEYDSEEGELWGSEGSASEDSWETQSSAHEPDPRTPDPHTPTPPEQTPTATEVVGSCATCGTCSVTGPPPASGAPLAPGGSGAPDVPRLLEPRVAAHIERGRIAMRKLEEMFAKHPTLQSQEIMRKLLNLYKDCRFLDRLMGTSFFHEDHFLGLLERVRERGAITPRAGERRVHEQLARLFAPTEPAGAAPPSPPPDTMLVDDDMDKPPLPEGPGRPIVAANVTVEPMQVECAVSKKQLHLNIESAQATSSDTAVALPDSAAAATTDNPTDAADADAGQGKNVCHKLCSLIHAQLIKAHAEVSRRRPQELADFLNTVMKRNGSEENLVYHFSVQYGALVVSMAEEGAEGETIKLTDVKDATTATAQKIEGTVAPDTAPLATAEGTEETEMDTASPAVGLPAEVKEDGEGFCILESAPAAHRFRLSMLQPSEPRTFYSAVKREIKLLKSDLPPGVWVRGYEDRIDLLSVMIAGPSKTPYEGGLFVFDVQLGGEYPRAPPLCHYHSYCTDRLNPNLYEDGKVCVSLLGTWSGRGVEVWGKDSSLLQVIVSLQGLILNAEPYFNEAGYEKQKGTQQGRENSRMYNEMVLLKLVQSMTKMLMNPPEPFRAEILTHLRAASAPLCARLEGLVLLSGAGGGGAAPAAAPDYPLVPASRGFCLTLRSSLESFRAALRRHDIAVPPSTL</sequence>
<reference evidence="1" key="1">
    <citation type="submission" date="2023-03" db="EMBL/GenBank/DDBJ databases">
        <title>Chromosome-level genomes of two armyworms, Mythimna separata and Mythimna loreyi, provide insights into the biosynthesis and reception of sex pheromones.</title>
        <authorList>
            <person name="Zhao H."/>
        </authorList>
    </citation>
    <scope>NUCLEOTIDE SEQUENCE</scope>
    <source>
        <strain evidence="1">BeijingLab</strain>
    </source>
</reference>
<name>A0ACC2QZ65_9NEOP</name>
<accession>A0ACC2QZ65</accession>
<protein>
    <submittedName>
        <fullName evidence="1">Uncharacterized protein</fullName>
    </submittedName>
</protein>